<proteinExistence type="predicted"/>
<keyword evidence="3" id="KW-1133">Transmembrane helix</keyword>
<evidence type="ECO:0000313" key="4">
    <source>
        <dbReference type="EMBL" id="MBC9812057.1"/>
    </source>
</evidence>
<keyword evidence="3" id="KW-0472">Membrane</keyword>
<feature type="compositionally biased region" description="Basic and acidic residues" evidence="2">
    <location>
        <begin position="939"/>
        <end position="949"/>
    </location>
</feature>
<dbReference type="Proteomes" id="UP000652681">
    <property type="component" value="Unassembled WGS sequence"/>
</dbReference>
<evidence type="ECO:0000313" key="5">
    <source>
        <dbReference type="Proteomes" id="UP000652681"/>
    </source>
</evidence>
<evidence type="ECO:0000256" key="3">
    <source>
        <dbReference type="SAM" id="Phobius"/>
    </source>
</evidence>
<keyword evidence="1" id="KW-0175">Coiled coil</keyword>
<dbReference type="RefSeq" id="WP_216713773.1">
    <property type="nucleotide sequence ID" value="NZ_JACVEL010000003.1"/>
</dbReference>
<gene>
    <name evidence="4" type="ORF">H9Y05_06145</name>
</gene>
<feature type="coiled-coil region" evidence="1">
    <location>
        <begin position="961"/>
        <end position="992"/>
    </location>
</feature>
<feature type="compositionally biased region" description="Low complexity" evidence="2">
    <location>
        <begin position="882"/>
        <end position="893"/>
    </location>
</feature>
<feature type="transmembrane region" description="Helical" evidence="3">
    <location>
        <begin position="5"/>
        <end position="22"/>
    </location>
</feature>
<reference evidence="4" key="1">
    <citation type="submission" date="2020-09" db="EMBL/GenBank/DDBJ databases">
        <title>Taishania pollutisoli gen. nov., sp. nov., Isolated from Tetrabromobisphenol A-Contaminated Soil.</title>
        <authorList>
            <person name="Chen Q."/>
        </authorList>
    </citation>
    <scope>NUCLEOTIDE SEQUENCE</scope>
    <source>
        <strain evidence="4">CZZ-1</strain>
    </source>
</reference>
<protein>
    <submittedName>
        <fullName evidence="4">Uncharacterized protein</fullName>
    </submittedName>
</protein>
<feature type="region of interest" description="Disordered" evidence="2">
    <location>
        <begin position="882"/>
        <end position="917"/>
    </location>
</feature>
<dbReference type="EMBL" id="JACVEL010000003">
    <property type="protein sequence ID" value="MBC9812057.1"/>
    <property type="molecule type" value="Genomic_DNA"/>
</dbReference>
<name>A0A8J6PBX6_9FLAO</name>
<sequence>MIKGIIWFIGILLATFLITTTLEYFGRFGTPVRAVLFFTFILTNVFVLIKFIVVPVSKLYAFGKRINRYQASQIIGTFFPDVSDRLLNTLQLNDDLTGQTGNIELLRASVLQRSESLSAIPFSDAIDVKENLKYAKWVAPVFLLFLILAVFSPDLFTEGSKRVVNYSTVYVPEAPFKFQLQDFKKEVAEGSDIELQLKLVGEEIPQKVYLISPQGKQLMNVSGRNTFTAVIPKVSESGSFYFEANEYTSKDYDFSIFGRPVLGQFKAEIIYPKYLGKSNEIINNAGDMIVPEGAVVIWNVVTKNTQHVSVQLGDSVMNFSNQGFRFQKKFKNSSVVSLKMKGSQMNVTDSLNFNVNVIKDAYPSIQVEEVKDSLSKSLRFFSGVVRDDNGLTSLKFVYTITSKNGKKRTETLPVRSVTGLEIPFDFGVDFMRENVQLEDQIEYYFVVSDNDGVNGSKSTRSRTFLYKLPTLEELNQEREKTQEQGKENLADLLNKTKDFQKDLERLQKDLLNSKASDWKQKNQLNQLKNQHSDLLKSLEQTKEMLQHSSEEKQQLSQEDESFLEKQQMIEELLNQLMDDELRKLLDDLDKLLEQNNKEGQQKALDEMKMSSEEMNKQLDRSLEMLKKMQVDEKIDAIEKELQKLAEQQEKLQQEIESKKLTKEAAEDKQKDINDQFDQLKDDLDKLDELNKELNRPMDLPSTEEKEQSIQKELNDAKENLSKGKESKAGQNQKSASEQMKELAEQMDKAQQDSNKQQQGEDMELLREILESLVTLSLDQEAVMNRFSSIQQNDPNYRRYAREQRTIVDNTIPVSDSLYELAKRQPMLSKFVDEELRGIKSNQKLALDGIGERKMREISSHQQLAMTSYNNLALMLNESLQKMQQQMQQMMKQQGSGSCENPGGSGKPSPGSGQGMGNMKEMLKKQLEQLEKGSNPGGKKPGDAPGEKQGEGSGFGLGNKEIAKMAAEQSAIRQKLEQLKNELNKEGKGAGNQLNPLLKELEKQQDDLVNKRFSPEFIRRQQDILTRLLESEKALRERGFEEKRESNEGKNQNNSNLIRFDQYNKEKLKQIELLRTVDPVYNKYYKDKANQYFNSVL</sequence>
<feature type="compositionally biased region" description="Polar residues" evidence="2">
    <location>
        <begin position="728"/>
        <end position="737"/>
    </location>
</feature>
<organism evidence="4 5">
    <name type="scientific">Taishania pollutisoli</name>
    <dbReference type="NCBI Taxonomy" id="2766479"/>
    <lineage>
        <taxon>Bacteria</taxon>
        <taxon>Pseudomonadati</taxon>
        <taxon>Bacteroidota</taxon>
        <taxon>Flavobacteriia</taxon>
        <taxon>Flavobacteriales</taxon>
        <taxon>Crocinitomicaceae</taxon>
        <taxon>Taishania</taxon>
    </lineage>
</organism>
<feature type="compositionally biased region" description="Basic and acidic residues" evidence="2">
    <location>
        <begin position="1036"/>
        <end position="1047"/>
    </location>
</feature>
<feature type="region of interest" description="Disordered" evidence="2">
    <location>
        <begin position="1036"/>
        <end position="1057"/>
    </location>
</feature>
<evidence type="ECO:0000256" key="2">
    <source>
        <dbReference type="SAM" id="MobiDB-lite"/>
    </source>
</evidence>
<comment type="caution">
    <text evidence="4">The sequence shown here is derived from an EMBL/GenBank/DDBJ whole genome shotgun (WGS) entry which is preliminary data.</text>
</comment>
<feature type="transmembrane region" description="Helical" evidence="3">
    <location>
        <begin position="137"/>
        <end position="156"/>
    </location>
</feature>
<feature type="compositionally biased region" description="Basic and acidic residues" evidence="2">
    <location>
        <begin position="717"/>
        <end position="727"/>
    </location>
</feature>
<feature type="region of interest" description="Disordered" evidence="2">
    <location>
        <begin position="930"/>
        <end position="956"/>
    </location>
</feature>
<keyword evidence="3" id="KW-0812">Transmembrane</keyword>
<dbReference type="AlphaFoldDB" id="A0A8J6PBX6"/>
<feature type="transmembrane region" description="Helical" evidence="3">
    <location>
        <begin position="34"/>
        <end position="56"/>
    </location>
</feature>
<feature type="compositionally biased region" description="Basic and acidic residues" evidence="2">
    <location>
        <begin position="738"/>
        <end position="750"/>
    </location>
</feature>
<keyword evidence="5" id="KW-1185">Reference proteome</keyword>
<feature type="region of interest" description="Disordered" evidence="2">
    <location>
        <begin position="717"/>
        <end position="760"/>
    </location>
</feature>
<evidence type="ECO:0000256" key="1">
    <source>
        <dbReference type="SAM" id="Coils"/>
    </source>
</evidence>
<accession>A0A8J6PBX6</accession>